<dbReference type="SUPFAM" id="SSF52540">
    <property type="entry name" value="P-loop containing nucleoside triphosphate hydrolases"/>
    <property type="match status" value="1"/>
</dbReference>
<gene>
    <name evidence="2" type="primary">UCK2</name>
    <name evidence="2" type="ORF">MHBO_004400</name>
</gene>
<evidence type="ECO:0000259" key="1">
    <source>
        <dbReference type="Pfam" id="PF00485"/>
    </source>
</evidence>
<keyword evidence="3" id="KW-1185">Reference proteome</keyword>
<organism evidence="2 3">
    <name type="scientific">Bonamia ostreae</name>
    <dbReference type="NCBI Taxonomy" id="126728"/>
    <lineage>
        <taxon>Eukaryota</taxon>
        <taxon>Sar</taxon>
        <taxon>Rhizaria</taxon>
        <taxon>Endomyxa</taxon>
        <taxon>Ascetosporea</taxon>
        <taxon>Haplosporida</taxon>
        <taxon>Bonamia</taxon>
    </lineage>
</organism>
<keyword evidence="2" id="KW-0418">Kinase</keyword>
<dbReference type="EMBL" id="JBDODL010003938">
    <property type="protein sequence ID" value="MES1922872.1"/>
    <property type="molecule type" value="Genomic_DNA"/>
</dbReference>
<proteinExistence type="predicted"/>
<evidence type="ECO:0000313" key="2">
    <source>
        <dbReference type="EMBL" id="MES1922872.1"/>
    </source>
</evidence>
<dbReference type="PRINTS" id="PR00988">
    <property type="entry name" value="URIDINKINASE"/>
</dbReference>
<dbReference type="InterPro" id="IPR006083">
    <property type="entry name" value="PRK/URK"/>
</dbReference>
<dbReference type="PANTHER" id="PTHR10285">
    <property type="entry name" value="URIDINE KINASE"/>
    <property type="match status" value="1"/>
</dbReference>
<dbReference type="Pfam" id="PF00485">
    <property type="entry name" value="PRK"/>
    <property type="match status" value="1"/>
</dbReference>
<name>A0ABV2ATA7_9EUKA</name>
<dbReference type="InterPro" id="IPR027417">
    <property type="entry name" value="P-loop_NTPase"/>
</dbReference>
<protein>
    <submittedName>
        <fullName evidence="2">Uridine-cytidine kinase 2</fullName>
        <ecNumber evidence="2">2.7.1.48</ecNumber>
    </submittedName>
</protein>
<keyword evidence="2" id="KW-0808">Transferase</keyword>
<evidence type="ECO:0000313" key="3">
    <source>
        <dbReference type="Proteomes" id="UP001439008"/>
    </source>
</evidence>
<sequence length="136" mass="16122">GEKTDIPIYDFVNYCRSKETRQVGPCQVLIFEGILALYDEKIRNFADIRIFVETDSDICLTRRIRRDMKERGRDLETILRQFNLFAKPSFAKFCLPTKDFAHLILPNSFRNPIAIEILGLYIRTKLEKTREQNFRN</sequence>
<dbReference type="GO" id="GO:0004849">
    <property type="term" value="F:uridine kinase activity"/>
    <property type="evidence" value="ECO:0007669"/>
    <property type="project" value="UniProtKB-EC"/>
</dbReference>
<feature type="domain" description="Phosphoribulokinase/uridine kinase" evidence="1">
    <location>
        <begin position="1"/>
        <end position="108"/>
    </location>
</feature>
<accession>A0ABV2ATA7</accession>
<feature type="non-terminal residue" evidence="2">
    <location>
        <position position="1"/>
    </location>
</feature>
<dbReference type="Gene3D" id="3.40.50.300">
    <property type="entry name" value="P-loop containing nucleotide triphosphate hydrolases"/>
    <property type="match status" value="1"/>
</dbReference>
<comment type="caution">
    <text evidence="2">The sequence shown here is derived from an EMBL/GenBank/DDBJ whole genome shotgun (WGS) entry which is preliminary data.</text>
</comment>
<dbReference type="Proteomes" id="UP001439008">
    <property type="component" value="Unassembled WGS sequence"/>
</dbReference>
<dbReference type="EC" id="2.7.1.48" evidence="2"/>
<reference evidence="2 3" key="1">
    <citation type="journal article" date="2024" name="BMC Biol.">
        <title>Comparative genomics of Ascetosporea gives new insight into the evolutionary basis for animal parasitism in Rhizaria.</title>
        <authorList>
            <person name="Hiltunen Thoren M."/>
            <person name="Onut-Brannstrom I."/>
            <person name="Alfjorden A."/>
            <person name="Peckova H."/>
            <person name="Swords F."/>
            <person name="Hooper C."/>
            <person name="Holzer A.S."/>
            <person name="Bass D."/>
            <person name="Burki F."/>
        </authorList>
    </citation>
    <scope>NUCLEOTIDE SEQUENCE [LARGE SCALE GENOMIC DNA]</scope>
    <source>
        <strain evidence="2">20-A016</strain>
    </source>
</reference>